<dbReference type="InterPro" id="IPR005119">
    <property type="entry name" value="LysR_subst-bd"/>
</dbReference>
<dbReference type="PROSITE" id="PS50931">
    <property type="entry name" value="HTH_LYSR"/>
    <property type="match status" value="1"/>
</dbReference>
<comment type="similarity">
    <text evidence="1">Belongs to the LysR transcriptional regulatory family.</text>
</comment>
<dbReference type="Pfam" id="PF00126">
    <property type="entry name" value="HTH_1"/>
    <property type="match status" value="1"/>
</dbReference>
<evidence type="ECO:0000313" key="6">
    <source>
        <dbReference type="EMBL" id="MDR6242353.1"/>
    </source>
</evidence>
<sequence length="311" mass="35331">MNIENMEAFVYIHHYGSFNKAAEILFLSQPSVTARIQSLERELGCKLFERLGRQIILTEEGRRFLPYAQQMLQVLQKGKQRIQTVRTTPEELTIGCTLSVSNYVIPELLPRLKQQYPHTNVKLVTATTDQLVSRLLGKELDIAFVRKMLHPSIRTVSSYEDPISLYVYRDHPFATEQPTSIAALEQQKLVFFECGSLDWLRIHRVFETMESPPEIAFQVDQAETAKKLVLQQAGIAFLPGLSVHEEVKAGLLVRIHLPEIESISLQTSLVTLKEQPAHMTAAMAELLRDLDYFRSQRQSNPSMAQPAAITG</sequence>
<feature type="domain" description="HTH lysR-type" evidence="5">
    <location>
        <begin position="1"/>
        <end position="58"/>
    </location>
</feature>
<accession>A0ABU1IT06</accession>
<protein>
    <submittedName>
        <fullName evidence="6">DNA-binding transcriptional LysR family regulator</fullName>
    </submittedName>
</protein>
<dbReference type="SUPFAM" id="SSF46785">
    <property type="entry name" value="Winged helix' DNA-binding domain"/>
    <property type="match status" value="1"/>
</dbReference>
<evidence type="ECO:0000256" key="3">
    <source>
        <dbReference type="ARBA" id="ARBA00023125"/>
    </source>
</evidence>
<dbReference type="CDD" id="cd05466">
    <property type="entry name" value="PBP2_LTTR_substrate"/>
    <property type="match status" value="1"/>
</dbReference>
<dbReference type="InterPro" id="IPR036390">
    <property type="entry name" value="WH_DNA-bd_sf"/>
</dbReference>
<keyword evidence="3 6" id="KW-0238">DNA-binding</keyword>
<dbReference type="InterPro" id="IPR036388">
    <property type="entry name" value="WH-like_DNA-bd_sf"/>
</dbReference>
<keyword evidence="4" id="KW-0804">Transcription</keyword>
<dbReference type="GO" id="GO:0003677">
    <property type="term" value="F:DNA binding"/>
    <property type="evidence" value="ECO:0007669"/>
    <property type="project" value="UniProtKB-KW"/>
</dbReference>
<dbReference type="Gene3D" id="1.10.10.10">
    <property type="entry name" value="Winged helix-like DNA-binding domain superfamily/Winged helix DNA-binding domain"/>
    <property type="match status" value="1"/>
</dbReference>
<dbReference type="InterPro" id="IPR000847">
    <property type="entry name" value="LysR_HTH_N"/>
</dbReference>
<evidence type="ECO:0000259" key="5">
    <source>
        <dbReference type="PROSITE" id="PS50931"/>
    </source>
</evidence>
<proteinExistence type="inferred from homology"/>
<name>A0ABU1IT06_9BACL</name>
<dbReference type="PANTHER" id="PTHR30126:SF40">
    <property type="entry name" value="HTH-TYPE TRANSCRIPTIONAL REGULATOR GLTR"/>
    <property type="match status" value="1"/>
</dbReference>
<dbReference type="Gene3D" id="3.40.190.10">
    <property type="entry name" value="Periplasmic binding protein-like II"/>
    <property type="match status" value="2"/>
</dbReference>
<dbReference type="EMBL" id="JAVDQH010000001">
    <property type="protein sequence ID" value="MDR6242353.1"/>
    <property type="molecule type" value="Genomic_DNA"/>
</dbReference>
<evidence type="ECO:0000256" key="2">
    <source>
        <dbReference type="ARBA" id="ARBA00023015"/>
    </source>
</evidence>
<evidence type="ECO:0000256" key="4">
    <source>
        <dbReference type="ARBA" id="ARBA00023163"/>
    </source>
</evidence>
<dbReference type="RefSeq" id="WP_188774817.1">
    <property type="nucleotide sequence ID" value="NZ_BMMB01000003.1"/>
</dbReference>
<dbReference type="PRINTS" id="PR00039">
    <property type="entry name" value="HTHLYSR"/>
</dbReference>
<organism evidence="6 7">
    <name type="scientific">Paenibacillus hunanensis</name>
    <dbReference type="NCBI Taxonomy" id="539262"/>
    <lineage>
        <taxon>Bacteria</taxon>
        <taxon>Bacillati</taxon>
        <taxon>Bacillota</taxon>
        <taxon>Bacilli</taxon>
        <taxon>Bacillales</taxon>
        <taxon>Paenibacillaceae</taxon>
        <taxon>Paenibacillus</taxon>
    </lineage>
</organism>
<dbReference type="Pfam" id="PF03466">
    <property type="entry name" value="LysR_substrate"/>
    <property type="match status" value="1"/>
</dbReference>
<evidence type="ECO:0000313" key="7">
    <source>
        <dbReference type="Proteomes" id="UP001185028"/>
    </source>
</evidence>
<reference evidence="6 7" key="1">
    <citation type="submission" date="2023-07" db="EMBL/GenBank/DDBJ databases">
        <title>Genomic Encyclopedia of Type Strains, Phase IV (KMG-IV): sequencing the most valuable type-strain genomes for metagenomic binning, comparative biology and taxonomic classification.</title>
        <authorList>
            <person name="Goeker M."/>
        </authorList>
    </citation>
    <scope>NUCLEOTIDE SEQUENCE [LARGE SCALE GENOMIC DNA]</scope>
    <source>
        <strain evidence="6 7">DSM 22170</strain>
    </source>
</reference>
<gene>
    <name evidence="6" type="ORF">JOC58_000237</name>
</gene>
<comment type="caution">
    <text evidence="6">The sequence shown here is derived from an EMBL/GenBank/DDBJ whole genome shotgun (WGS) entry which is preliminary data.</text>
</comment>
<dbReference type="PANTHER" id="PTHR30126">
    <property type="entry name" value="HTH-TYPE TRANSCRIPTIONAL REGULATOR"/>
    <property type="match status" value="1"/>
</dbReference>
<evidence type="ECO:0000256" key="1">
    <source>
        <dbReference type="ARBA" id="ARBA00009437"/>
    </source>
</evidence>
<dbReference type="Proteomes" id="UP001185028">
    <property type="component" value="Unassembled WGS sequence"/>
</dbReference>
<keyword evidence="2" id="KW-0805">Transcription regulation</keyword>
<dbReference type="SUPFAM" id="SSF53850">
    <property type="entry name" value="Periplasmic binding protein-like II"/>
    <property type="match status" value="1"/>
</dbReference>
<keyword evidence="7" id="KW-1185">Reference proteome</keyword>